<dbReference type="SMART" id="SM00322">
    <property type="entry name" value="KH"/>
    <property type="match status" value="2"/>
</dbReference>
<protein>
    <recommendedName>
        <fullName evidence="4">K Homology domain-containing protein</fullName>
    </recommendedName>
</protein>
<feature type="domain" description="K Homology" evidence="4">
    <location>
        <begin position="138"/>
        <end position="211"/>
    </location>
</feature>
<evidence type="ECO:0000259" key="4">
    <source>
        <dbReference type="SMART" id="SM00322"/>
    </source>
</evidence>
<feature type="compositionally biased region" description="Polar residues" evidence="3">
    <location>
        <begin position="663"/>
        <end position="696"/>
    </location>
</feature>
<dbReference type="GO" id="GO:0003723">
    <property type="term" value="F:RNA binding"/>
    <property type="evidence" value="ECO:0007669"/>
    <property type="project" value="UniProtKB-UniRule"/>
</dbReference>
<feature type="compositionally biased region" description="Polar residues" evidence="3">
    <location>
        <begin position="330"/>
        <end position="339"/>
    </location>
</feature>
<feature type="region of interest" description="Disordered" evidence="3">
    <location>
        <begin position="1"/>
        <end position="25"/>
    </location>
</feature>
<feature type="compositionally biased region" description="Basic and acidic residues" evidence="3">
    <location>
        <begin position="1"/>
        <end position="14"/>
    </location>
</feature>
<reference evidence="5" key="1">
    <citation type="submission" date="2024-06" db="EMBL/GenBank/DDBJ databases">
        <authorList>
            <person name="Liu X."/>
            <person name="Lenzi L."/>
            <person name="Haldenby T S."/>
            <person name="Uol C."/>
        </authorList>
    </citation>
    <scope>NUCLEOTIDE SEQUENCE</scope>
</reference>
<dbReference type="CDD" id="cd22436">
    <property type="entry name" value="KH-I_NOVA_rpt2"/>
    <property type="match status" value="1"/>
</dbReference>
<dbReference type="Gene3D" id="3.30.1370.10">
    <property type="entry name" value="K Homology domain, type 1"/>
    <property type="match status" value="2"/>
</dbReference>
<evidence type="ECO:0000256" key="2">
    <source>
        <dbReference type="PROSITE-ProRule" id="PRU00117"/>
    </source>
</evidence>
<dbReference type="PROSITE" id="PS50084">
    <property type="entry name" value="KH_TYPE_1"/>
    <property type="match status" value="2"/>
</dbReference>
<evidence type="ECO:0000313" key="6">
    <source>
        <dbReference type="Proteomes" id="UP001497525"/>
    </source>
</evidence>
<organism evidence="5 6">
    <name type="scientific">Calicophoron daubneyi</name>
    <name type="common">Rumen fluke</name>
    <name type="synonym">Paramphistomum daubneyi</name>
    <dbReference type="NCBI Taxonomy" id="300641"/>
    <lineage>
        <taxon>Eukaryota</taxon>
        <taxon>Metazoa</taxon>
        <taxon>Spiralia</taxon>
        <taxon>Lophotrochozoa</taxon>
        <taxon>Platyhelminthes</taxon>
        <taxon>Trematoda</taxon>
        <taxon>Digenea</taxon>
        <taxon>Plagiorchiida</taxon>
        <taxon>Pronocephalata</taxon>
        <taxon>Paramphistomoidea</taxon>
        <taxon>Paramphistomidae</taxon>
        <taxon>Calicophoron</taxon>
    </lineage>
</organism>
<dbReference type="AlphaFoldDB" id="A0AAV2TZ00"/>
<dbReference type="InterPro" id="IPR047276">
    <property type="entry name" value="KH-I_NOVA_rpt2"/>
</dbReference>
<dbReference type="CDD" id="cd22435">
    <property type="entry name" value="KH-I_NOVA_rpt1"/>
    <property type="match status" value="1"/>
</dbReference>
<dbReference type="SUPFAM" id="SSF54791">
    <property type="entry name" value="Eukaryotic type KH-domain (KH-domain type I)"/>
    <property type="match status" value="2"/>
</dbReference>
<feature type="domain" description="K Homology" evidence="4">
    <location>
        <begin position="45"/>
        <end position="118"/>
    </location>
</feature>
<dbReference type="PANTHER" id="PTHR10288">
    <property type="entry name" value="KH DOMAIN CONTAINING RNA BINDING PROTEIN"/>
    <property type="match status" value="1"/>
</dbReference>
<dbReference type="Proteomes" id="UP001497525">
    <property type="component" value="Unassembled WGS sequence"/>
</dbReference>
<evidence type="ECO:0000256" key="3">
    <source>
        <dbReference type="SAM" id="MobiDB-lite"/>
    </source>
</evidence>
<feature type="region of interest" description="Disordered" evidence="3">
    <location>
        <begin position="651"/>
        <end position="696"/>
    </location>
</feature>
<feature type="compositionally biased region" description="Low complexity" evidence="3">
    <location>
        <begin position="353"/>
        <end position="371"/>
    </location>
</feature>
<name>A0AAV2TZ00_CALDB</name>
<evidence type="ECO:0000256" key="1">
    <source>
        <dbReference type="ARBA" id="ARBA00022737"/>
    </source>
</evidence>
<keyword evidence="1" id="KW-0677">Repeat</keyword>
<feature type="compositionally biased region" description="Low complexity" evidence="3">
    <location>
        <begin position="277"/>
        <end position="292"/>
    </location>
</feature>
<accession>A0AAV2TZ00</accession>
<gene>
    <name evidence="5" type="ORF">CDAUBV1_LOCUS17617</name>
</gene>
<dbReference type="EMBL" id="CAXLJL010001033">
    <property type="protein sequence ID" value="CAL5142390.1"/>
    <property type="molecule type" value="Genomic_DNA"/>
</dbReference>
<dbReference type="InterPro" id="IPR047275">
    <property type="entry name" value="KH-I_NOVA_rpt1"/>
</dbReference>
<sequence length="696" mass="72063">MTKENDVGHSKIEEESVLGQPRKGEVQGKLYERIAETNSQKPTKGNVHFKILVPSIAAGAIIGKGGEAITDIQNKTAAKVKMSKANDFYPGTTERVCLIIGTIESILRVFQYISEKIYEKPESLLRSANKGGRMPTERHKQVKILVPNSTAGIIIGKGGSFIKEVKDSTGVFIQVSQKSKELNLAERCVTIAGELSQTYEAVAQLLVKIADDPQSSSCPNISYAEVPRPVASAYPTGSPYALVMGSGFGLNNCSMPPGGPDHSHLITSGPNSSGPGAPAFSPQLSSFSPLSPTGSNSNPAPVFGASPPSAFAAAMAAMGAATSFPPVSGGRNSSALSSHTAGRALTGRGGTTGHHLQSHSQPVHHSSQSLLGSVSTQLGGTGSPAYGSPVSVNSPSSSGSTIGLEVVRNILRAAGYSDVATEEIANAMHVLNLYGFISMSSLTGCAAGAAPINSSINSNQFAMTNSPLGNLSGSLSGYVSAGPQSPGFSNNIMSNELGGHFRSMRGLGLGNTPGQQYHQPPHHYQHFSPRRPSITLAQTMNLQTNSCTAASGPPNTVSLTGEELKQHNPLSASAPGVVTCGVPETHTSDVSADLYASMSSAEAMTLHSPTHSPIVRSLSPSLVGPVPPISVNTPNSEIPISQELIQRLSDTSVGAKTKDEGSTHSSNGSANSGNRPTSLWNMSCGTSIQKTQSSSS</sequence>
<feature type="region of interest" description="Disordered" evidence="3">
    <location>
        <begin position="326"/>
        <end position="375"/>
    </location>
</feature>
<feature type="region of interest" description="Disordered" evidence="3">
    <location>
        <begin position="259"/>
        <end position="301"/>
    </location>
</feature>
<dbReference type="InterPro" id="IPR004088">
    <property type="entry name" value="KH_dom_type_1"/>
</dbReference>
<comment type="caution">
    <text evidence="5">The sequence shown here is derived from an EMBL/GenBank/DDBJ whole genome shotgun (WGS) entry which is preliminary data.</text>
</comment>
<dbReference type="InterPro" id="IPR004087">
    <property type="entry name" value="KH_dom"/>
</dbReference>
<dbReference type="Pfam" id="PF00013">
    <property type="entry name" value="KH_1"/>
    <property type="match status" value="2"/>
</dbReference>
<keyword evidence="2" id="KW-0694">RNA-binding</keyword>
<proteinExistence type="predicted"/>
<dbReference type="InterPro" id="IPR036612">
    <property type="entry name" value="KH_dom_type_1_sf"/>
</dbReference>
<evidence type="ECO:0000313" key="5">
    <source>
        <dbReference type="EMBL" id="CAL5142390.1"/>
    </source>
</evidence>
<feature type="compositionally biased region" description="Polar residues" evidence="3">
    <location>
        <begin position="265"/>
        <end position="274"/>
    </location>
</feature>